<dbReference type="OrthoDB" id="10360493at2759"/>
<gene>
    <name evidence="3" type="ORF">BGAL_0094g00120</name>
</gene>
<proteinExistence type="predicted"/>
<dbReference type="Proteomes" id="UP000308671">
    <property type="component" value="Unassembled WGS sequence"/>
</dbReference>
<feature type="region of interest" description="Disordered" evidence="1">
    <location>
        <begin position="109"/>
        <end position="136"/>
    </location>
</feature>
<sequence length="245" mass="27299">MPKHKIATSPKDGDLTIETLYSLGFDRELVDFAVYHSNDDLFDAVDNLLEFRQRPAAKQKPPVAHTNPVQNGWMFALLSRNEGYMDTRASSEVIAKTNFPMERNKEIIDLSGNDIKTERTPDPSTHKSPPNDTKPNVSLMDALLKVEETVKNDLLTEQIDEIIDPIENDLNSIDDQGVGVDNHDYSGISADIDDSFDDDSFDDDSFDDDYADDEDGKLQNLIKNDISGAPTTISISLGNYADNIL</sequence>
<organism evidence="3 4">
    <name type="scientific">Botrytis galanthina</name>
    <dbReference type="NCBI Taxonomy" id="278940"/>
    <lineage>
        <taxon>Eukaryota</taxon>
        <taxon>Fungi</taxon>
        <taxon>Dikarya</taxon>
        <taxon>Ascomycota</taxon>
        <taxon>Pezizomycotina</taxon>
        <taxon>Leotiomycetes</taxon>
        <taxon>Helotiales</taxon>
        <taxon>Sclerotiniaceae</taxon>
        <taxon>Botrytis</taxon>
    </lineage>
</organism>
<dbReference type="EMBL" id="PQXL01000094">
    <property type="protein sequence ID" value="THV51932.1"/>
    <property type="molecule type" value="Genomic_DNA"/>
</dbReference>
<reference evidence="3 4" key="1">
    <citation type="submission" date="2017-12" db="EMBL/GenBank/DDBJ databases">
        <title>Comparative genomics of Botrytis spp.</title>
        <authorList>
            <person name="Valero-Jimenez C.A."/>
            <person name="Tapia P."/>
            <person name="Veloso J."/>
            <person name="Silva-Moreno E."/>
            <person name="Staats M."/>
            <person name="Valdes J.H."/>
            <person name="Van Kan J.A.L."/>
        </authorList>
    </citation>
    <scope>NUCLEOTIDE SEQUENCE [LARGE SCALE GENOMIC DNA]</scope>
    <source>
        <strain evidence="3 4">MUCL435</strain>
    </source>
</reference>
<name>A0A4S8R583_9HELO</name>
<evidence type="ECO:0000259" key="2">
    <source>
        <dbReference type="PROSITE" id="PS50030"/>
    </source>
</evidence>
<evidence type="ECO:0000313" key="3">
    <source>
        <dbReference type="EMBL" id="THV51932.1"/>
    </source>
</evidence>
<dbReference type="AlphaFoldDB" id="A0A4S8R583"/>
<comment type="caution">
    <text evidence="3">The sequence shown here is derived from an EMBL/GenBank/DDBJ whole genome shotgun (WGS) entry which is preliminary data.</text>
</comment>
<feature type="region of interest" description="Disordered" evidence="1">
    <location>
        <begin position="182"/>
        <end position="204"/>
    </location>
</feature>
<feature type="compositionally biased region" description="Basic and acidic residues" evidence="1">
    <location>
        <begin position="115"/>
        <end position="125"/>
    </location>
</feature>
<dbReference type="InterPro" id="IPR009060">
    <property type="entry name" value="UBA-like_sf"/>
</dbReference>
<feature type="domain" description="UBA" evidence="2">
    <location>
        <begin position="10"/>
        <end position="51"/>
    </location>
</feature>
<dbReference type="PROSITE" id="PS50030">
    <property type="entry name" value="UBA"/>
    <property type="match status" value="1"/>
</dbReference>
<evidence type="ECO:0000256" key="1">
    <source>
        <dbReference type="SAM" id="MobiDB-lite"/>
    </source>
</evidence>
<feature type="compositionally biased region" description="Acidic residues" evidence="1">
    <location>
        <begin position="191"/>
        <end position="204"/>
    </location>
</feature>
<dbReference type="InterPro" id="IPR015940">
    <property type="entry name" value="UBA"/>
</dbReference>
<feature type="compositionally biased region" description="Polar residues" evidence="1">
    <location>
        <begin position="126"/>
        <end position="136"/>
    </location>
</feature>
<keyword evidence="4" id="KW-1185">Reference proteome</keyword>
<protein>
    <recommendedName>
        <fullName evidence="2">UBA domain-containing protein</fullName>
    </recommendedName>
</protein>
<dbReference type="SUPFAM" id="SSF46934">
    <property type="entry name" value="UBA-like"/>
    <property type="match status" value="1"/>
</dbReference>
<evidence type="ECO:0000313" key="4">
    <source>
        <dbReference type="Proteomes" id="UP000308671"/>
    </source>
</evidence>
<accession>A0A4S8R583</accession>